<dbReference type="GeneID" id="67475655"/>
<dbReference type="OrthoDB" id="6433189at2"/>
<name>A0A354DRC4_9GAMM</name>
<dbReference type="AlphaFoldDB" id="A0A354DRC4"/>
<organism evidence="2 3">
    <name type="scientific">Erwinia persicina</name>
    <dbReference type="NCBI Taxonomy" id="55211"/>
    <lineage>
        <taxon>Bacteria</taxon>
        <taxon>Pseudomonadati</taxon>
        <taxon>Pseudomonadota</taxon>
        <taxon>Gammaproteobacteria</taxon>
        <taxon>Enterobacterales</taxon>
        <taxon>Erwiniaceae</taxon>
        <taxon>Erwinia</taxon>
    </lineage>
</organism>
<accession>A0A354DRC4</accession>
<dbReference type="RefSeq" id="WP_062744722.1">
    <property type="nucleotide sequence ID" value="NZ_CP022725.1"/>
</dbReference>
<comment type="caution">
    <text evidence="2">The sequence shown here is derived from an EMBL/GenBank/DDBJ whole genome shotgun (WGS) entry which is preliminary data.</text>
</comment>
<reference evidence="1 4" key="2">
    <citation type="journal article" date="2020" name="FEMS Microbiol. Ecol.">
        <title>Temporal dynamics of bacterial communities during seed development and maturation.</title>
        <authorList>
            <person name="Chesneau G."/>
            <person name="Torres-Cortes G."/>
            <person name="Briand M."/>
            <person name="Darrasse A."/>
            <person name="Preveaux A."/>
            <person name="Marais C."/>
            <person name="Jacques M.A."/>
            <person name="Shade A."/>
            <person name="Barret M."/>
        </authorList>
    </citation>
    <scope>NUCLEOTIDE SEQUENCE [LARGE SCALE GENOMIC DNA]</scope>
    <source>
        <strain evidence="1 4">CFBP13732</strain>
    </source>
</reference>
<evidence type="ECO:0000313" key="1">
    <source>
        <dbReference type="EMBL" id="MBD8106729.1"/>
    </source>
</evidence>
<dbReference type="Pfam" id="PF11119">
    <property type="entry name" value="DUF2633"/>
    <property type="match status" value="1"/>
</dbReference>
<proteinExistence type="predicted"/>
<evidence type="ECO:0000313" key="4">
    <source>
        <dbReference type="Proteomes" id="UP000661012"/>
    </source>
</evidence>
<evidence type="ECO:0000313" key="2">
    <source>
        <dbReference type="EMBL" id="TKJ93772.1"/>
    </source>
</evidence>
<reference evidence="2 3" key="1">
    <citation type="journal article" date="2019" name="Sci. Rep.">
        <title>Differences in resource use lead to coexistence of seed-transmitted microbial populations.</title>
        <authorList>
            <person name="Torres-Cortes G."/>
            <person name="Garcia B.J."/>
            <person name="Compant S."/>
            <person name="Rezki S."/>
            <person name="Jones P."/>
            <person name="Preveaux A."/>
            <person name="Briand M."/>
            <person name="Roulet A."/>
            <person name="Bouchez O."/>
            <person name="Jacobson D."/>
            <person name="Barret M."/>
        </authorList>
    </citation>
    <scope>NUCLEOTIDE SEQUENCE [LARGE SCALE GENOMIC DNA]</scope>
    <source>
        <strain evidence="2 3">CFBP13511</strain>
    </source>
</reference>
<dbReference type="EMBL" id="JACYNN010000005">
    <property type="protein sequence ID" value="MBD8106729.1"/>
    <property type="molecule type" value="Genomic_DNA"/>
</dbReference>
<dbReference type="EMBL" id="QGAC01000003">
    <property type="protein sequence ID" value="TKJ93772.1"/>
    <property type="molecule type" value="Genomic_DNA"/>
</dbReference>
<keyword evidence="4" id="KW-1185">Reference proteome</keyword>
<protein>
    <submittedName>
        <fullName evidence="2">DUF2633 domain-containing protein</fullName>
    </submittedName>
    <submittedName>
        <fullName evidence="1">DUF2633 family protein</fullName>
    </submittedName>
</protein>
<dbReference type="InterPro" id="IPR022576">
    <property type="entry name" value="YfgG"/>
</dbReference>
<evidence type="ECO:0000313" key="3">
    <source>
        <dbReference type="Proteomes" id="UP000306393"/>
    </source>
</evidence>
<gene>
    <name evidence="2" type="ORF">EpCFBP13511_04205</name>
    <name evidence="1" type="ORF">IFT93_09875</name>
</gene>
<dbReference type="Proteomes" id="UP000306393">
    <property type="component" value="Unassembled WGS sequence"/>
</dbReference>
<dbReference type="Proteomes" id="UP000661012">
    <property type="component" value="Unassembled WGS sequence"/>
</dbReference>
<sequence>MNSAMSFRKRQKTGRMTRVILLVSFIILLGRLIYVVPGAIEHHQQKKNPPAVPVTVVNDK</sequence>
<dbReference type="KEGG" id="epe:CI789_01590"/>